<evidence type="ECO:0000256" key="1">
    <source>
        <dbReference type="SAM" id="MobiDB-lite"/>
    </source>
</evidence>
<dbReference type="InterPro" id="IPR011041">
    <property type="entry name" value="Quinoprot_gluc/sorb_DH_b-prop"/>
</dbReference>
<evidence type="ECO:0000313" key="3">
    <source>
        <dbReference type="EMBL" id="RKT85783.1"/>
    </source>
</evidence>
<proteinExistence type="predicted"/>
<dbReference type="SUPFAM" id="SSF50952">
    <property type="entry name" value="Soluble quinoprotein glucose dehydrogenase"/>
    <property type="match status" value="1"/>
</dbReference>
<feature type="region of interest" description="Disordered" evidence="1">
    <location>
        <begin position="395"/>
        <end position="419"/>
    </location>
</feature>
<feature type="domain" description="Glucose/Sorbosone dehydrogenase" evidence="2">
    <location>
        <begin position="125"/>
        <end position="390"/>
    </location>
</feature>
<dbReference type="AlphaFoldDB" id="A0A1I4TBT9"/>
<dbReference type="Proteomes" id="UP000199398">
    <property type="component" value="Unassembled WGS sequence"/>
</dbReference>
<dbReference type="STRING" id="455193.SAMN05421805_1011368"/>
<dbReference type="Proteomes" id="UP000270697">
    <property type="component" value="Unassembled WGS sequence"/>
</dbReference>
<dbReference type="Pfam" id="PF07995">
    <property type="entry name" value="GSDH"/>
    <property type="match status" value="1"/>
</dbReference>
<dbReference type="InterPro" id="IPR011042">
    <property type="entry name" value="6-blade_b-propeller_TolB-like"/>
</dbReference>
<name>A0A1I4TBT9_9PSEU</name>
<reference evidence="4 5" key="1">
    <citation type="submission" date="2016-10" db="EMBL/GenBank/DDBJ databases">
        <authorList>
            <person name="de Groot N.N."/>
        </authorList>
    </citation>
    <scope>NUCLEOTIDE SEQUENCE [LARGE SCALE GENOMIC DNA]</scope>
    <source>
        <strain evidence="4 5">CPCC 201259</strain>
    </source>
</reference>
<keyword evidence="6" id="KW-1185">Reference proteome</keyword>
<sequence>MIGRECVTVFERCYALTTGRAHRGFTGGPLGSVVVAAPNRMRRVLLSTTVVLGTLLAGCAQFPDEHTRPWGDPPSLEPQAGPQPSFESEAPPPQTGTEPDKPAQPVGCEDPDPAVVATCLDPVGAIAVLPDGSAALVGERATGRVLRVARDAEPVELARIPVDASSGGGLTGLALSPTYHEDELFYAYVTTGSDNQVVRVAAGDRPKPVLTGIPKGPRGNSGALLDDGQGALLVATGNAGSAGNAANPQSLAGKLLRIDGFGKPAQGNPDPKSPVVVSGLTDPAGLCGTPALGMYWVTDRLADKDALFRMKLGEPLGAPSWTWADRPGVTGCAADPANVVVALRDAAALYTLSPAPDGTVTGQPAKVMEKTYGRFSAAALASDGLIWLGTANKDGGAPISSDDRVIRLEPPTGGTAGKD</sequence>
<evidence type="ECO:0000313" key="6">
    <source>
        <dbReference type="Proteomes" id="UP000270697"/>
    </source>
</evidence>
<dbReference type="Gene3D" id="2.120.10.30">
    <property type="entry name" value="TolB, C-terminal domain"/>
    <property type="match status" value="1"/>
</dbReference>
<evidence type="ECO:0000259" key="2">
    <source>
        <dbReference type="Pfam" id="PF07995"/>
    </source>
</evidence>
<feature type="region of interest" description="Disordered" evidence="1">
    <location>
        <begin position="65"/>
        <end position="110"/>
    </location>
</feature>
<dbReference type="PANTHER" id="PTHR19328">
    <property type="entry name" value="HEDGEHOG-INTERACTING PROTEIN"/>
    <property type="match status" value="1"/>
</dbReference>
<accession>A0A1I4TBT9</accession>
<dbReference type="EMBL" id="RBXX01000002">
    <property type="protein sequence ID" value="RKT85783.1"/>
    <property type="molecule type" value="Genomic_DNA"/>
</dbReference>
<organism evidence="4 5">
    <name type="scientific">Saccharopolyspora antimicrobica</name>
    <dbReference type="NCBI Taxonomy" id="455193"/>
    <lineage>
        <taxon>Bacteria</taxon>
        <taxon>Bacillati</taxon>
        <taxon>Actinomycetota</taxon>
        <taxon>Actinomycetes</taxon>
        <taxon>Pseudonocardiales</taxon>
        <taxon>Pseudonocardiaceae</taxon>
        <taxon>Saccharopolyspora</taxon>
    </lineage>
</organism>
<reference evidence="3 6" key="2">
    <citation type="submission" date="2018-10" db="EMBL/GenBank/DDBJ databases">
        <title>Sequencing the genomes of 1000 actinobacteria strains.</title>
        <authorList>
            <person name="Klenk H.-P."/>
        </authorList>
    </citation>
    <scope>NUCLEOTIDE SEQUENCE [LARGE SCALE GENOMIC DNA]</scope>
    <source>
        <strain evidence="3 6">DSM 45119</strain>
    </source>
</reference>
<protein>
    <submittedName>
        <fullName evidence="3 4">Glucose/arabinose dehydrogenase</fullName>
    </submittedName>
</protein>
<evidence type="ECO:0000313" key="4">
    <source>
        <dbReference type="EMBL" id="SFM74073.1"/>
    </source>
</evidence>
<gene>
    <name evidence="3" type="ORF">ATL45_4136</name>
    <name evidence="4" type="ORF">SAMN05421805_1011368</name>
</gene>
<dbReference type="EMBL" id="FOUP01000001">
    <property type="protein sequence ID" value="SFM74073.1"/>
    <property type="molecule type" value="Genomic_DNA"/>
</dbReference>
<dbReference type="PANTHER" id="PTHR19328:SF13">
    <property type="entry name" value="HIPL1 PROTEIN"/>
    <property type="match status" value="1"/>
</dbReference>
<evidence type="ECO:0000313" key="5">
    <source>
        <dbReference type="Proteomes" id="UP000199398"/>
    </source>
</evidence>
<dbReference type="InterPro" id="IPR012938">
    <property type="entry name" value="Glc/Sorbosone_DH"/>
</dbReference>